<keyword evidence="3" id="KW-1185">Reference proteome</keyword>
<dbReference type="SUPFAM" id="SSF55729">
    <property type="entry name" value="Acyl-CoA N-acyltransferases (Nat)"/>
    <property type="match status" value="1"/>
</dbReference>
<proteinExistence type="predicted"/>
<protein>
    <recommendedName>
        <fullName evidence="1">BioF2-like acetyltransferase domain-containing protein</fullName>
    </recommendedName>
</protein>
<evidence type="ECO:0000313" key="2">
    <source>
        <dbReference type="EMBL" id="MBA5726639.1"/>
    </source>
</evidence>
<dbReference type="InterPro" id="IPR038740">
    <property type="entry name" value="BioF2-like_GNAT_dom"/>
</dbReference>
<accession>A0ABR5ZR28</accession>
<evidence type="ECO:0000259" key="1">
    <source>
        <dbReference type="Pfam" id="PF13480"/>
    </source>
</evidence>
<evidence type="ECO:0000313" key="3">
    <source>
        <dbReference type="Proteomes" id="UP000765338"/>
    </source>
</evidence>
<dbReference type="Pfam" id="PF13480">
    <property type="entry name" value="Acetyltransf_6"/>
    <property type="match status" value="1"/>
</dbReference>
<sequence>MYCGPMCDNILSRTAEPIFHQDWWLTIASRQKFSSVDIEMGGKVVSRFPFVRKKSLGSYVIRMPKYTRTLGPYLSLPKSKTFRYEQNIRHVVEKTIAGLPKHHGVHFFLDPENDTSFAFRLAGFRVVQDFTFRIPPEKPLETVWQDCDQKTRNLIRTASRKLSVRQVGDVEPFIALARREQPYSHHDFPLLKALFMEAYRRDQAIALYAYDQDDLVSAALLIWDDRTLYYWQSVRSHSSRVPGMNMLLIWKAIEQAKERNLTFDFDGFGSVRTAKMLASFGQKPVTRSEIRFGTPSYHVKRYIIDLVKRHVLRKYRCYDLY</sequence>
<organism evidence="2 3">
    <name type="scientific">Bombella mellum</name>
    <dbReference type="NCBI Taxonomy" id="2039288"/>
    <lineage>
        <taxon>Bacteria</taxon>
        <taxon>Pseudomonadati</taxon>
        <taxon>Pseudomonadota</taxon>
        <taxon>Alphaproteobacteria</taxon>
        <taxon>Acetobacterales</taxon>
        <taxon>Acetobacteraceae</taxon>
        <taxon>Bombella</taxon>
    </lineage>
</organism>
<dbReference type="Proteomes" id="UP000765338">
    <property type="component" value="Unassembled WGS sequence"/>
</dbReference>
<dbReference type="InterPro" id="IPR016181">
    <property type="entry name" value="Acyl_CoA_acyltransferase"/>
</dbReference>
<dbReference type="Gene3D" id="3.40.630.30">
    <property type="match status" value="1"/>
</dbReference>
<name>A0ABR5ZR28_9PROT</name>
<comment type="caution">
    <text evidence="2">The sequence shown here is derived from an EMBL/GenBank/DDBJ whole genome shotgun (WGS) entry which is preliminary data.</text>
</comment>
<dbReference type="EMBL" id="PDLY01000001">
    <property type="protein sequence ID" value="MBA5726639.1"/>
    <property type="molecule type" value="Genomic_DNA"/>
</dbReference>
<feature type="domain" description="BioF2-like acetyltransferase" evidence="1">
    <location>
        <begin position="150"/>
        <end position="265"/>
    </location>
</feature>
<gene>
    <name evidence="2" type="ORF">CPA56_01330</name>
</gene>
<reference evidence="2 3" key="1">
    <citation type="submission" date="2017-10" db="EMBL/GenBank/DDBJ databases">
        <authorList>
            <person name="Jakob F."/>
        </authorList>
    </citation>
    <scope>NUCLEOTIDE SEQUENCE [LARGE SCALE GENOMIC DNA]</scope>
    <source>
        <strain evidence="2 3">TMW 2.1889</strain>
    </source>
</reference>